<dbReference type="Proteomes" id="UP000002051">
    <property type="component" value="Chromosome 5"/>
</dbReference>
<dbReference type="HOGENOM" id="CLU_2816291_0_0_1"/>
<keyword evidence="3" id="KW-1185">Reference proteome</keyword>
<dbReference type="EMBL" id="CM001221">
    <property type="protein sequence ID" value="AES99666.1"/>
    <property type="molecule type" value="Genomic_DNA"/>
</dbReference>
<proteinExistence type="predicted"/>
<sequence>MVDFVCLFSKCSNCSCIVKDSRLYKELNTQTIKRLDKLHEYLGSWDNPNRSRLRKIEVLKEAARVSK</sequence>
<evidence type="ECO:0000313" key="1">
    <source>
        <dbReference type="EMBL" id="AES99666.1"/>
    </source>
</evidence>
<dbReference type="EnsemblPlants" id="AES99666">
    <property type="protein sequence ID" value="AES99666"/>
    <property type="gene ID" value="MTR_5g083420"/>
</dbReference>
<organism evidence="1 3">
    <name type="scientific">Medicago truncatula</name>
    <name type="common">Barrel medic</name>
    <name type="synonym">Medicago tribuloides</name>
    <dbReference type="NCBI Taxonomy" id="3880"/>
    <lineage>
        <taxon>Eukaryota</taxon>
        <taxon>Viridiplantae</taxon>
        <taxon>Streptophyta</taxon>
        <taxon>Embryophyta</taxon>
        <taxon>Tracheophyta</taxon>
        <taxon>Spermatophyta</taxon>
        <taxon>Magnoliopsida</taxon>
        <taxon>eudicotyledons</taxon>
        <taxon>Gunneridae</taxon>
        <taxon>Pentapetalae</taxon>
        <taxon>rosids</taxon>
        <taxon>fabids</taxon>
        <taxon>Fabales</taxon>
        <taxon>Fabaceae</taxon>
        <taxon>Papilionoideae</taxon>
        <taxon>50 kb inversion clade</taxon>
        <taxon>NPAAA clade</taxon>
        <taxon>Hologalegina</taxon>
        <taxon>IRL clade</taxon>
        <taxon>Trifolieae</taxon>
        <taxon>Medicago</taxon>
    </lineage>
</organism>
<name>G7K786_MEDTR</name>
<reference evidence="1 3" key="2">
    <citation type="journal article" date="2014" name="BMC Genomics">
        <title>An improved genome release (version Mt4.0) for the model legume Medicago truncatula.</title>
        <authorList>
            <person name="Tang H."/>
            <person name="Krishnakumar V."/>
            <person name="Bidwell S."/>
            <person name="Rosen B."/>
            <person name="Chan A."/>
            <person name="Zhou S."/>
            <person name="Gentzbittel L."/>
            <person name="Childs K.L."/>
            <person name="Yandell M."/>
            <person name="Gundlach H."/>
            <person name="Mayer K.F."/>
            <person name="Schwartz D.C."/>
            <person name="Town C.D."/>
        </authorList>
    </citation>
    <scope>GENOME REANNOTATION</scope>
    <source>
        <strain evidence="2 3">cv. Jemalong A17</strain>
    </source>
</reference>
<protein>
    <submittedName>
        <fullName evidence="1 2">Uncharacterized protein</fullName>
    </submittedName>
</protein>
<dbReference type="PaxDb" id="3880-AES99666"/>
<accession>G7K786</accession>
<reference evidence="1 3" key="1">
    <citation type="journal article" date="2011" name="Nature">
        <title>The Medicago genome provides insight into the evolution of rhizobial symbioses.</title>
        <authorList>
            <person name="Young N.D."/>
            <person name="Debelle F."/>
            <person name="Oldroyd G.E."/>
            <person name="Geurts R."/>
            <person name="Cannon S.B."/>
            <person name="Udvardi M.K."/>
            <person name="Benedito V.A."/>
            <person name="Mayer K.F."/>
            <person name="Gouzy J."/>
            <person name="Schoof H."/>
            <person name="Van de Peer Y."/>
            <person name="Proost S."/>
            <person name="Cook D.R."/>
            <person name="Meyers B.C."/>
            <person name="Spannagl M."/>
            <person name="Cheung F."/>
            <person name="De Mita S."/>
            <person name="Krishnakumar V."/>
            <person name="Gundlach H."/>
            <person name="Zhou S."/>
            <person name="Mudge J."/>
            <person name="Bharti A.K."/>
            <person name="Murray J.D."/>
            <person name="Naoumkina M.A."/>
            <person name="Rosen B."/>
            <person name="Silverstein K.A."/>
            <person name="Tang H."/>
            <person name="Rombauts S."/>
            <person name="Zhao P.X."/>
            <person name="Zhou P."/>
            <person name="Barbe V."/>
            <person name="Bardou P."/>
            <person name="Bechner M."/>
            <person name="Bellec A."/>
            <person name="Berger A."/>
            <person name="Berges H."/>
            <person name="Bidwell S."/>
            <person name="Bisseling T."/>
            <person name="Choisne N."/>
            <person name="Couloux A."/>
            <person name="Denny R."/>
            <person name="Deshpande S."/>
            <person name="Dai X."/>
            <person name="Doyle J.J."/>
            <person name="Dudez A.M."/>
            <person name="Farmer A.D."/>
            <person name="Fouteau S."/>
            <person name="Franken C."/>
            <person name="Gibelin C."/>
            <person name="Gish J."/>
            <person name="Goldstein S."/>
            <person name="Gonzalez A.J."/>
            <person name="Green P.J."/>
            <person name="Hallab A."/>
            <person name="Hartog M."/>
            <person name="Hua A."/>
            <person name="Humphray S.J."/>
            <person name="Jeong D.H."/>
            <person name="Jing Y."/>
            <person name="Jocker A."/>
            <person name="Kenton S.M."/>
            <person name="Kim D.J."/>
            <person name="Klee K."/>
            <person name="Lai H."/>
            <person name="Lang C."/>
            <person name="Lin S."/>
            <person name="Macmil S.L."/>
            <person name="Magdelenat G."/>
            <person name="Matthews L."/>
            <person name="McCorrison J."/>
            <person name="Monaghan E.L."/>
            <person name="Mun J.H."/>
            <person name="Najar F.Z."/>
            <person name="Nicholson C."/>
            <person name="Noirot C."/>
            <person name="O'Bleness M."/>
            <person name="Paule C.R."/>
            <person name="Poulain J."/>
            <person name="Prion F."/>
            <person name="Qin B."/>
            <person name="Qu C."/>
            <person name="Retzel E.F."/>
            <person name="Riddle C."/>
            <person name="Sallet E."/>
            <person name="Samain S."/>
            <person name="Samson N."/>
            <person name="Sanders I."/>
            <person name="Saurat O."/>
            <person name="Scarpelli C."/>
            <person name="Schiex T."/>
            <person name="Segurens B."/>
            <person name="Severin A.J."/>
            <person name="Sherrier D.J."/>
            <person name="Shi R."/>
            <person name="Sims S."/>
            <person name="Singer S.R."/>
            <person name="Sinharoy S."/>
            <person name="Sterck L."/>
            <person name="Viollet A."/>
            <person name="Wang B.B."/>
            <person name="Wang K."/>
            <person name="Wang M."/>
            <person name="Wang X."/>
            <person name="Warfsmann J."/>
            <person name="Weissenbach J."/>
            <person name="White D.D."/>
            <person name="White J.D."/>
            <person name="Wiley G.B."/>
            <person name="Wincker P."/>
            <person name="Xing Y."/>
            <person name="Yang L."/>
            <person name="Yao Z."/>
            <person name="Ying F."/>
            <person name="Zhai J."/>
            <person name="Zhou L."/>
            <person name="Zuber A."/>
            <person name="Denarie J."/>
            <person name="Dixon R.A."/>
            <person name="May G.D."/>
            <person name="Schwartz D.C."/>
            <person name="Rogers J."/>
            <person name="Quetier F."/>
            <person name="Town C.D."/>
            <person name="Roe B.A."/>
        </authorList>
    </citation>
    <scope>NUCLEOTIDE SEQUENCE [LARGE SCALE GENOMIC DNA]</scope>
    <source>
        <strain evidence="1">A17</strain>
        <strain evidence="2 3">cv. Jemalong A17</strain>
    </source>
</reference>
<evidence type="ECO:0000313" key="2">
    <source>
        <dbReference type="EnsemblPlants" id="AES99666"/>
    </source>
</evidence>
<gene>
    <name evidence="1" type="ordered locus">MTR_5g083420</name>
</gene>
<reference evidence="2" key="3">
    <citation type="submission" date="2015-04" db="UniProtKB">
        <authorList>
            <consortium name="EnsemblPlants"/>
        </authorList>
    </citation>
    <scope>IDENTIFICATION</scope>
    <source>
        <strain evidence="2">cv. Jemalong A17</strain>
    </source>
</reference>
<evidence type="ECO:0000313" key="3">
    <source>
        <dbReference type="Proteomes" id="UP000002051"/>
    </source>
</evidence>
<dbReference type="AlphaFoldDB" id="G7K786"/>